<keyword evidence="3" id="KW-0479">Metal-binding</keyword>
<dbReference type="PANTHER" id="PTHR36541">
    <property type="entry name" value="SUPEROXIDE REDUCTASE-RELATED"/>
    <property type="match status" value="1"/>
</dbReference>
<dbReference type="PANTHER" id="PTHR36541:SF1">
    <property type="entry name" value="SUPEROXIDE REDUCTASE-RELATED"/>
    <property type="match status" value="1"/>
</dbReference>
<evidence type="ECO:0000256" key="2">
    <source>
        <dbReference type="ARBA" id="ARBA00022448"/>
    </source>
</evidence>
<organism evidence="7">
    <name type="scientific">Caldithrix abyssi</name>
    <dbReference type="NCBI Taxonomy" id="187145"/>
    <lineage>
        <taxon>Bacteria</taxon>
        <taxon>Pseudomonadati</taxon>
        <taxon>Calditrichota</taxon>
        <taxon>Calditrichia</taxon>
        <taxon>Calditrichales</taxon>
        <taxon>Calditrichaceae</taxon>
        <taxon>Caldithrix</taxon>
    </lineage>
</organism>
<evidence type="ECO:0000313" key="7">
    <source>
        <dbReference type="EMBL" id="HHE55747.1"/>
    </source>
</evidence>
<sequence length="130" mass="14430">MRLADQLQSADWKKEKHAPLIEAPQKAKAGEAFEVKLSLGKEIAHPNTTEHHISWISLYFKPKGSNFTHQVGHFEFWAHGESTSGPNKGPVYAHPSVSASVSLNESGTFFAMAFCNIHGLWESSLEIEVE</sequence>
<dbReference type="AlphaFoldDB" id="A0A7V5H4W0"/>
<evidence type="ECO:0000256" key="5">
    <source>
        <dbReference type="ARBA" id="ARBA00023004"/>
    </source>
</evidence>
<dbReference type="Gene3D" id="2.60.40.730">
    <property type="entry name" value="SOR catalytic domain"/>
    <property type="match status" value="1"/>
</dbReference>
<dbReference type="InterPro" id="IPR002742">
    <property type="entry name" value="Desulfoferrodoxin_Fe-bd_dom"/>
</dbReference>
<comment type="similarity">
    <text evidence="1">Belongs to the desulfoferrodoxin family.</text>
</comment>
<dbReference type="Proteomes" id="UP000886111">
    <property type="component" value="Unassembled WGS sequence"/>
</dbReference>
<dbReference type="InterPro" id="IPR036073">
    <property type="entry name" value="Desulfoferrodoxin_Fe-bd_dom_sf"/>
</dbReference>
<keyword evidence="5" id="KW-0408">Iron</keyword>
<protein>
    <submittedName>
        <fullName evidence="7">Neelaredoxin</fullName>
    </submittedName>
</protein>
<name>A0A7V5H4W0_CALAY</name>
<comment type="caution">
    <text evidence="7">The sequence shown here is derived from an EMBL/GenBank/DDBJ whole genome shotgun (WGS) entry which is preliminary data.</text>
</comment>
<evidence type="ECO:0000259" key="6">
    <source>
        <dbReference type="Pfam" id="PF01880"/>
    </source>
</evidence>
<dbReference type="InterPro" id="IPR051233">
    <property type="entry name" value="Desulfoferrodoxin_SOR"/>
</dbReference>
<evidence type="ECO:0000256" key="4">
    <source>
        <dbReference type="ARBA" id="ARBA00022982"/>
    </source>
</evidence>
<dbReference type="GO" id="GO:0005506">
    <property type="term" value="F:iron ion binding"/>
    <property type="evidence" value="ECO:0007669"/>
    <property type="project" value="InterPro"/>
</dbReference>
<keyword evidence="4" id="KW-0249">Electron transport</keyword>
<reference evidence="7" key="1">
    <citation type="journal article" date="2020" name="mSystems">
        <title>Genome- and Community-Level Interaction Insights into Carbon Utilization and Element Cycling Functions of Hydrothermarchaeota in Hydrothermal Sediment.</title>
        <authorList>
            <person name="Zhou Z."/>
            <person name="Liu Y."/>
            <person name="Xu W."/>
            <person name="Pan J."/>
            <person name="Luo Z.H."/>
            <person name="Li M."/>
        </authorList>
    </citation>
    <scope>NUCLEOTIDE SEQUENCE [LARGE SCALE GENOMIC DNA]</scope>
    <source>
        <strain evidence="7">HyVt-76</strain>
    </source>
</reference>
<keyword evidence="2" id="KW-0813">Transport</keyword>
<dbReference type="CDD" id="cd03172">
    <property type="entry name" value="SORL_classII"/>
    <property type="match status" value="1"/>
</dbReference>
<dbReference type="SUPFAM" id="SSF49367">
    <property type="entry name" value="Superoxide reductase-like"/>
    <property type="match status" value="1"/>
</dbReference>
<dbReference type="EMBL" id="DRTD01000604">
    <property type="protein sequence ID" value="HHE55747.1"/>
    <property type="molecule type" value="Genomic_DNA"/>
</dbReference>
<feature type="domain" description="Desulfoferrodoxin ferrous iron-binding" evidence="6">
    <location>
        <begin position="10"/>
        <end position="123"/>
    </location>
</feature>
<dbReference type="Pfam" id="PF01880">
    <property type="entry name" value="Desulfoferrodox"/>
    <property type="match status" value="1"/>
</dbReference>
<dbReference type="NCBIfam" id="TIGR00332">
    <property type="entry name" value="neela_ferrous"/>
    <property type="match status" value="1"/>
</dbReference>
<accession>A0A7V5H4W0</accession>
<proteinExistence type="inferred from homology"/>
<dbReference type="GO" id="GO:0016491">
    <property type="term" value="F:oxidoreductase activity"/>
    <property type="evidence" value="ECO:0007669"/>
    <property type="project" value="InterPro"/>
</dbReference>
<evidence type="ECO:0000256" key="3">
    <source>
        <dbReference type="ARBA" id="ARBA00022723"/>
    </source>
</evidence>
<evidence type="ECO:0000256" key="1">
    <source>
        <dbReference type="ARBA" id="ARBA00005941"/>
    </source>
</evidence>
<gene>
    <name evidence="7" type="ORF">ENL21_08190</name>
</gene>